<feature type="compositionally biased region" description="Polar residues" evidence="1">
    <location>
        <begin position="59"/>
        <end position="72"/>
    </location>
</feature>
<sequence>FDPVFSNPPLLQLSLIRLQIVQSSRSHAQFGVYLRRVHVINTGPIGTVQTEGQGPCSLIGQSEQNENSSYKL</sequence>
<feature type="region of interest" description="Disordered" evidence="1">
    <location>
        <begin position="53"/>
        <end position="72"/>
    </location>
</feature>
<reference evidence="2" key="1">
    <citation type="submission" date="2023-05" db="EMBL/GenBank/DDBJ databases">
        <authorList>
            <person name="Stuckert A."/>
        </authorList>
    </citation>
    <scope>NUCLEOTIDE SEQUENCE</scope>
</reference>
<keyword evidence="3" id="KW-1185">Reference proteome</keyword>
<name>A0ABN9CWK6_9NEOB</name>
<protein>
    <submittedName>
        <fullName evidence="2">Uncharacterized protein</fullName>
    </submittedName>
</protein>
<organism evidence="2 3">
    <name type="scientific">Staurois parvus</name>
    <dbReference type="NCBI Taxonomy" id="386267"/>
    <lineage>
        <taxon>Eukaryota</taxon>
        <taxon>Metazoa</taxon>
        <taxon>Chordata</taxon>
        <taxon>Craniata</taxon>
        <taxon>Vertebrata</taxon>
        <taxon>Euteleostomi</taxon>
        <taxon>Amphibia</taxon>
        <taxon>Batrachia</taxon>
        <taxon>Anura</taxon>
        <taxon>Neobatrachia</taxon>
        <taxon>Ranoidea</taxon>
        <taxon>Ranidae</taxon>
        <taxon>Staurois</taxon>
    </lineage>
</organism>
<comment type="caution">
    <text evidence="2">The sequence shown here is derived from an EMBL/GenBank/DDBJ whole genome shotgun (WGS) entry which is preliminary data.</text>
</comment>
<evidence type="ECO:0000256" key="1">
    <source>
        <dbReference type="SAM" id="MobiDB-lite"/>
    </source>
</evidence>
<accession>A0ABN9CWK6</accession>
<dbReference type="Proteomes" id="UP001162483">
    <property type="component" value="Unassembled WGS sequence"/>
</dbReference>
<feature type="non-terminal residue" evidence="2">
    <location>
        <position position="1"/>
    </location>
</feature>
<evidence type="ECO:0000313" key="3">
    <source>
        <dbReference type="Proteomes" id="UP001162483"/>
    </source>
</evidence>
<gene>
    <name evidence="2" type="ORF">SPARVUS_LOCUS5937600</name>
</gene>
<dbReference type="EMBL" id="CATNWA010013114">
    <property type="protein sequence ID" value="CAI9564595.1"/>
    <property type="molecule type" value="Genomic_DNA"/>
</dbReference>
<evidence type="ECO:0000313" key="2">
    <source>
        <dbReference type="EMBL" id="CAI9564595.1"/>
    </source>
</evidence>
<proteinExistence type="predicted"/>